<name>A0A923S252_9BURK</name>
<sequence>MLTTRYAAATLLLGTLAACGGGAEEPATPRPLEFSVLDSSDNGNIRAARFAMAKSDVEWKSLWSEYKGAYAKPAPAVDFHSRMVVGVFTGERPVGCDAAAIRRVIREESSIRVEYALVAPPAQTACGGAFTAPAVVAEVPHSDLPVSFTKVPQ</sequence>
<dbReference type="PROSITE" id="PS51257">
    <property type="entry name" value="PROKAR_LIPOPROTEIN"/>
    <property type="match status" value="1"/>
</dbReference>
<protein>
    <recommendedName>
        <fullName evidence="4">Protease complex subunit PrcB family protein</fullName>
    </recommendedName>
</protein>
<evidence type="ECO:0008006" key="4">
    <source>
        <dbReference type="Google" id="ProtNLM"/>
    </source>
</evidence>
<evidence type="ECO:0000313" key="2">
    <source>
        <dbReference type="EMBL" id="MBC5765124.1"/>
    </source>
</evidence>
<dbReference type="AlphaFoldDB" id="A0A923S252"/>
<keyword evidence="1" id="KW-0732">Signal</keyword>
<evidence type="ECO:0000256" key="1">
    <source>
        <dbReference type="SAM" id="SignalP"/>
    </source>
</evidence>
<organism evidence="2 3">
    <name type="scientific">Ramlibacter albus</name>
    <dbReference type="NCBI Taxonomy" id="2079448"/>
    <lineage>
        <taxon>Bacteria</taxon>
        <taxon>Pseudomonadati</taxon>
        <taxon>Pseudomonadota</taxon>
        <taxon>Betaproteobacteria</taxon>
        <taxon>Burkholderiales</taxon>
        <taxon>Comamonadaceae</taxon>
        <taxon>Ramlibacter</taxon>
    </lineage>
</organism>
<comment type="caution">
    <text evidence="2">The sequence shown here is derived from an EMBL/GenBank/DDBJ whole genome shotgun (WGS) entry which is preliminary data.</text>
</comment>
<dbReference type="RefSeq" id="WP_187081572.1">
    <property type="nucleotide sequence ID" value="NZ_JACORU010000003.1"/>
</dbReference>
<reference evidence="2" key="1">
    <citation type="submission" date="2020-08" db="EMBL/GenBank/DDBJ databases">
        <title>Ramlibacter sp. GTP1 16S ribosomal RNA gene genome sequencing and assembly.</title>
        <authorList>
            <person name="Kang M."/>
        </authorList>
    </citation>
    <scope>NUCLEOTIDE SEQUENCE</scope>
    <source>
        <strain evidence="2">GTP1</strain>
    </source>
</reference>
<accession>A0A923S252</accession>
<dbReference type="Proteomes" id="UP000596827">
    <property type="component" value="Unassembled WGS sequence"/>
</dbReference>
<proteinExistence type="predicted"/>
<gene>
    <name evidence="2" type="ORF">H8R02_11720</name>
</gene>
<feature type="signal peptide" evidence="1">
    <location>
        <begin position="1"/>
        <end position="23"/>
    </location>
</feature>
<evidence type="ECO:0000313" key="3">
    <source>
        <dbReference type="Proteomes" id="UP000596827"/>
    </source>
</evidence>
<keyword evidence="3" id="KW-1185">Reference proteome</keyword>
<feature type="chain" id="PRO_5037228141" description="Protease complex subunit PrcB family protein" evidence="1">
    <location>
        <begin position="24"/>
        <end position="153"/>
    </location>
</feature>
<dbReference type="EMBL" id="JACORU010000003">
    <property type="protein sequence ID" value="MBC5765124.1"/>
    <property type="molecule type" value="Genomic_DNA"/>
</dbReference>